<gene>
    <name evidence="1" type="ORF">CLOSAC_04870</name>
</gene>
<sequence length="317" mass="36876">MNNRIKEVCDITIKNYKYAMQNLRYDGDYINHFSALLNGYHKNKIPVDKVKEIRTFIKKSTSKMSVFRGDMLYILSFLIANQEKENFEITNSVLDTFNLLVEEGFKECEYLTLVSYSIVKYCDHENRCIIIKRMKNIFNIIKQKYGNLTKEDDYLLCALLAISGAKFDCMTEYMEFIFNYIKDLKLFSNNGVQGLTNSILLNSNENAADKASQLVKALEKNDIKIGNQFLQLLGVLVGEENINESIGSIKQTIEYLCTEESEYNFYIDKDFRNMIAFVIVFMDNRDKEMKYVDELMAFGTYSFLVSKNQGIFNEILA</sequence>
<name>A0A1S8NIB0_CLOSA</name>
<dbReference type="STRING" id="169679.CSACC_38860"/>
<proteinExistence type="predicted"/>
<organism evidence="1 2">
    <name type="scientific">Clostridium saccharobutylicum</name>
    <dbReference type="NCBI Taxonomy" id="169679"/>
    <lineage>
        <taxon>Bacteria</taxon>
        <taxon>Bacillati</taxon>
        <taxon>Bacillota</taxon>
        <taxon>Clostridia</taxon>
        <taxon>Eubacteriales</taxon>
        <taxon>Clostridiaceae</taxon>
        <taxon>Clostridium</taxon>
    </lineage>
</organism>
<reference evidence="1 2" key="1">
    <citation type="submission" date="2016-05" db="EMBL/GenBank/DDBJ databases">
        <title>Microbial solvent formation.</title>
        <authorList>
            <person name="Poehlein A."/>
            <person name="Montoya Solano J.D."/>
            <person name="Flitsch S."/>
            <person name="Krabben P."/>
            <person name="Duerre P."/>
            <person name="Daniel R."/>
        </authorList>
    </citation>
    <scope>NUCLEOTIDE SEQUENCE [LARGE SCALE GENOMIC DNA]</scope>
    <source>
        <strain evidence="1 2">L1-8</strain>
    </source>
</reference>
<evidence type="ECO:0000313" key="1">
    <source>
        <dbReference type="EMBL" id="OOM16216.1"/>
    </source>
</evidence>
<dbReference type="Proteomes" id="UP000191154">
    <property type="component" value="Unassembled WGS sequence"/>
</dbReference>
<comment type="caution">
    <text evidence="1">The sequence shown here is derived from an EMBL/GenBank/DDBJ whole genome shotgun (WGS) entry which is preliminary data.</text>
</comment>
<protein>
    <recommendedName>
        <fullName evidence="3">DUF4003 domain-containing protein</fullName>
    </recommendedName>
</protein>
<accession>A0A1S8NIB0</accession>
<evidence type="ECO:0008006" key="3">
    <source>
        <dbReference type="Google" id="ProtNLM"/>
    </source>
</evidence>
<dbReference type="RefSeq" id="WP_077863952.1">
    <property type="nucleotide sequence ID" value="NZ_LZYZ01000001.1"/>
</dbReference>
<dbReference type="EMBL" id="LZYZ01000001">
    <property type="protein sequence ID" value="OOM16216.1"/>
    <property type="molecule type" value="Genomic_DNA"/>
</dbReference>
<dbReference type="InterPro" id="IPR025062">
    <property type="entry name" value="DUF4003"/>
</dbReference>
<evidence type="ECO:0000313" key="2">
    <source>
        <dbReference type="Proteomes" id="UP000191154"/>
    </source>
</evidence>
<dbReference type="Pfam" id="PF13170">
    <property type="entry name" value="DUF4003"/>
    <property type="match status" value="1"/>
</dbReference>
<dbReference type="AlphaFoldDB" id="A0A1S8NIB0"/>